<reference evidence="2" key="1">
    <citation type="journal article" date="2023" name="Nat. Plants">
        <title>Single-cell RNA sequencing provides a high-resolution roadmap for understanding the multicellular compartmentation of specialized metabolism.</title>
        <authorList>
            <person name="Sun S."/>
            <person name="Shen X."/>
            <person name="Li Y."/>
            <person name="Li Y."/>
            <person name="Wang S."/>
            <person name="Li R."/>
            <person name="Zhang H."/>
            <person name="Shen G."/>
            <person name="Guo B."/>
            <person name="Wei J."/>
            <person name="Xu J."/>
            <person name="St-Pierre B."/>
            <person name="Chen S."/>
            <person name="Sun C."/>
        </authorList>
    </citation>
    <scope>NUCLEOTIDE SEQUENCE [LARGE SCALE GENOMIC DNA]</scope>
</reference>
<name>A0ACB9ZRS8_CATRO</name>
<evidence type="ECO:0000313" key="2">
    <source>
        <dbReference type="Proteomes" id="UP001060085"/>
    </source>
</evidence>
<sequence length="249" mass="29374">MSLPSTPYHSLLIQILLNLNLPIPFDFEIFMGGFQAKEKIDSVRNEKIVENLKNKIRLLQGEVSDILRTRDAEIRAYEREMMVFGFKEAEWKKERKKLKEEVKKLKKKFEDIREQRFLAMEKLRQCSGQSVSVKQIREEQAWRNDAVEKWKQLYFAIKIELDDLILRTNQGAGLCWKAEEEEAILKELQKELAAKEEAIKVLEGQLGSMKEQETKRERELDILRQSLRIMCYNKKVTSLGKKASRIKIL</sequence>
<keyword evidence="2" id="KW-1185">Reference proteome</keyword>
<dbReference type="EMBL" id="CM044708">
    <property type="protein sequence ID" value="KAI5649966.1"/>
    <property type="molecule type" value="Genomic_DNA"/>
</dbReference>
<dbReference type="Proteomes" id="UP001060085">
    <property type="component" value="Linkage Group LG08"/>
</dbReference>
<evidence type="ECO:0000313" key="1">
    <source>
        <dbReference type="EMBL" id="KAI5649966.1"/>
    </source>
</evidence>
<protein>
    <submittedName>
        <fullName evidence="1">Uncharacterized protein</fullName>
    </submittedName>
</protein>
<gene>
    <name evidence="1" type="ORF">M9H77_35971</name>
</gene>
<comment type="caution">
    <text evidence="1">The sequence shown here is derived from an EMBL/GenBank/DDBJ whole genome shotgun (WGS) entry which is preliminary data.</text>
</comment>
<organism evidence="1 2">
    <name type="scientific">Catharanthus roseus</name>
    <name type="common">Madagascar periwinkle</name>
    <name type="synonym">Vinca rosea</name>
    <dbReference type="NCBI Taxonomy" id="4058"/>
    <lineage>
        <taxon>Eukaryota</taxon>
        <taxon>Viridiplantae</taxon>
        <taxon>Streptophyta</taxon>
        <taxon>Embryophyta</taxon>
        <taxon>Tracheophyta</taxon>
        <taxon>Spermatophyta</taxon>
        <taxon>Magnoliopsida</taxon>
        <taxon>eudicotyledons</taxon>
        <taxon>Gunneridae</taxon>
        <taxon>Pentapetalae</taxon>
        <taxon>asterids</taxon>
        <taxon>lamiids</taxon>
        <taxon>Gentianales</taxon>
        <taxon>Apocynaceae</taxon>
        <taxon>Rauvolfioideae</taxon>
        <taxon>Vinceae</taxon>
        <taxon>Catharanthinae</taxon>
        <taxon>Catharanthus</taxon>
    </lineage>
</organism>
<accession>A0ACB9ZRS8</accession>
<proteinExistence type="predicted"/>